<keyword evidence="6" id="KW-1185">Reference proteome</keyword>
<dbReference type="InterPro" id="IPR016169">
    <property type="entry name" value="FAD-bd_PCMH_sub2"/>
</dbReference>
<dbReference type="EMBL" id="JAUIQD010000002">
    <property type="protein sequence ID" value="KAK3359588.1"/>
    <property type="molecule type" value="Genomic_DNA"/>
</dbReference>
<proteinExistence type="inferred from homology"/>
<evidence type="ECO:0000256" key="2">
    <source>
        <dbReference type="ARBA" id="ARBA00023002"/>
    </source>
</evidence>
<dbReference type="InterPro" id="IPR050432">
    <property type="entry name" value="FAD-linked_Oxidoreductases_BP"/>
</dbReference>
<dbReference type="PROSITE" id="PS51387">
    <property type="entry name" value="FAD_PCMH"/>
    <property type="match status" value="1"/>
</dbReference>
<dbReference type="InterPro" id="IPR006094">
    <property type="entry name" value="Oxid_FAD_bind_N"/>
</dbReference>
<keyword evidence="3" id="KW-0732">Signal</keyword>
<keyword evidence="2" id="KW-0560">Oxidoreductase</keyword>
<comment type="similarity">
    <text evidence="1">Belongs to the oxygen-dependent FAD-linked oxidoreductase family.</text>
</comment>
<dbReference type="InterPro" id="IPR036318">
    <property type="entry name" value="FAD-bd_PCMH-like_sf"/>
</dbReference>
<dbReference type="Gene3D" id="3.30.465.10">
    <property type="match status" value="2"/>
</dbReference>
<dbReference type="Pfam" id="PF01565">
    <property type="entry name" value="FAD_binding_4"/>
    <property type="match status" value="1"/>
</dbReference>
<evidence type="ECO:0000259" key="4">
    <source>
        <dbReference type="PROSITE" id="PS51387"/>
    </source>
</evidence>
<name>A0AAJ0MHS8_9PEZI</name>
<dbReference type="PANTHER" id="PTHR13878:SF97">
    <property type="entry name" value="ISOAMYL ALCOHOL OXIDASE"/>
    <property type="match status" value="1"/>
</dbReference>
<dbReference type="InterPro" id="IPR016166">
    <property type="entry name" value="FAD-bd_PCMH"/>
</dbReference>
<comment type="caution">
    <text evidence="5">The sequence shown here is derived from an EMBL/GenBank/DDBJ whole genome shotgun (WGS) entry which is preliminary data.</text>
</comment>
<organism evidence="5 6">
    <name type="scientific">Lasiosphaeria hispida</name>
    <dbReference type="NCBI Taxonomy" id="260671"/>
    <lineage>
        <taxon>Eukaryota</taxon>
        <taxon>Fungi</taxon>
        <taxon>Dikarya</taxon>
        <taxon>Ascomycota</taxon>
        <taxon>Pezizomycotina</taxon>
        <taxon>Sordariomycetes</taxon>
        <taxon>Sordariomycetidae</taxon>
        <taxon>Sordariales</taxon>
        <taxon>Lasiosphaeriaceae</taxon>
        <taxon>Lasiosphaeria</taxon>
    </lineage>
</organism>
<accession>A0AAJ0MHS8</accession>
<dbReference type="GO" id="GO:0071949">
    <property type="term" value="F:FAD binding"/>
    <property type="evidence" value="ECO:0007669"/>
    <property type="project" value="InterPro"/>
</dbReference>
<evidence type="ECO:0000256" key="3">
    <source>
        <dbReference type="SAM" id="SignalP"/>
    </source>
</evidence>
<reference evidence="5" key="1">
    <citation type="journal article" date="2023" name="Mol. Phylogenet. Evol.">
        <title>Genome-scale phylogeny and comparative genomics of the fungal order Sordariales.</title>
        <authorList>
            <person name="Hensen N."/>
            <person name="Bonometti L."/>
            <person name="Westerberg I."/>
            <person name="Brannstrom I.O."/>
            <person name="Guillou S."/>
            <person name="Cros-Aarteil S."/>
            <person name="Calhoun S."/>
            <person name="Haridas S."/>
            <person name="Kuo A."/>
            <person name="Mondo S."/>
            <person name="Pangilinan J."/>
            <person name="Riley R."/>
            <person name="LaButti K."/>
            <person name="Andreopoulos B."/>
            <person name="Lipzen A."/>
            <person name="Chen C."/>
            <person name="Yan M."/>
            <person name="Daum C."/>
            <person name="Ng V."/>
            <person name="Clum A."/>
            <person name="Steindorff A."/>
            <person name="Ohm R.A."/>
            <person name="Martin F."/>
            <person name="Silar P."/>
            <person name="Natvig D.O."/>
            <person name="Lalanne C."/>
            <person name="Gautier V."/>
            <person name="Ament-Velasquez S.L."/>
            <person name="Kruys A."/>
            <person name="Hutchinson M.I."/>
            <person name="Powell A.J."/>
            <person name="Barry K."/>
            <person name="Miller A.N."/>
            <person name="Grigoriev I.V."/>
            <person name="Debuchy R."/>
            <person name="Gladieux P."/>
            <person name="Hiltunen Thoren M."/>
            <person name="Johannesson H."/>
        </authorList>
    </citation>
    <scope>NUCLEOTIDE SEQUENCE</scope>
    <source>
        <strain evidence="5">CBS 955.72</strain>
    </source>
</reference>
<evidence type="ECO:0000313" key="5">
    <source>
        <dbReference type="EMBL" id="KAK3359588.1"/>
    </source>
</evidence>
<sequence length="610" mass="65852">MKSTVVNVLGGALLLAHGIAAAGVETTSPFGSPGLPTKPYGKWVSKKWQGSNYACKCFPGDSCWPSTRDWQTFNNTVGGTLRVNTPPSAPCYNTFQGPLGNINTYNAAQCANITTNFPNEQFQIDLPTAGLWSYFTNDTCRPTANPSDSCTLGYYPVLYLTAKTVGHIQAGINFARDNNLRLVVRNTGHDFLGRSVGWGALVINTHSFQEISLSNTWNGAGAYDGPAITVGAGVQAINALKRLHNVDPPRIMVTGECATVGIAGGLPQGGGHGPWTNREGFLADTALEFKVVTADGELRTADEKTNSDLFWALRGGGPASFAVIVSATYKTFDDLASTGINIEINPSHTTNSTLLWEAITIFHGYSTHFVDNGLYVYYEVLGPLLRVHPIVGIGKTTTELQAIVKPLFDDLNALGVRYDTNTKTYTTFYDLYLDLFEAESAGQSALTGGWTIAKQDALNNHTAIIEAFKTVIANGGIMVGHMWNAGHGLPQKEWSKSAINPRFRNVVDKLITVLPLSGSASLVDKAAAQKTLTYVIDGALRAAAPNGAAYVNEADPFQPNWQTAFWGTNYPALLKARQKWDPNGVFYAVSTPGTEAWEQIEYGTRLCKKL</sequence>
<gene>
    <name evidence="5" type="ORF">B0T25DRAFT_103020</name>
</gene>
<evidence type="ECO:0000313" key="6">
    <source>
        <dbReference type="Proteomes" id="UP001275084"/>
    </source>
</evidence>
<dbReference type="Pfam" id="PF08031">
    <property type="entry name" value="BBE"/>
    <property type="match status" value="1"/>
</dbReference>
<reference evidence="5" key="2">
    <citation type="submission" date="2023-06" db="EMBL/GenBank/DDBJ databases">
        <authorList>
            <consortium name="Lawrence Berkeley National Laboratory"/>
            <person name="Haridas S."/>
            <person name="Hensen N."/>
            <person name="Bonometti L."/>
            <person name="Westerberg I."/>
            <person name="Brannstrom I.O."/>
            <person name="Guillou S."/>
            <person name="Cros-Aarteil S."/>
            <person name="Calhoun S."/>
            <person name="Kuo A."/>
            <person name="Mondo S."/>
            <person name="Pangilinan J."/>
            <person name="Riley R."/>
            <person name="Labutti K."/>
            <person name="Andreopoulos B."/>
            <person name="Lipzen A."/>
            <person name="Chen C."/>
            <person name="Yanf M."/>
            <person name="Daum C."/>
            <person name="Ng V."/>
            <person name="Clum A."/>
            <person name="Steindorff A."/>
            <person name="Ohm R."/>
            <person name="Martin F."/>
            <person name="Silar P."/>
            <person name="Natvig D."/>
            <person name="Lalanne C."/>
            <person name="Gautier V."/>
            <person name="Ament-Velasquez S.L."/>
            <person name="Kruys A."/>
            <person name="Hutchinson M.I."/>
            <person name="Powell A.J."/>
            <person name="Barry K."/>
            <person name="Miller A.N."/>
            <person name="Grigoriev I.V."/>
            <person name="Debuchy R."/>
            <person name="Gladieux P."/>
            <person name="Thoren M.H."/>
            <person name="Johannesson H."/>
        </authorList>
    </citation>
    <scope>NUCLEOTIDE SEQUENCE</scope>
    <source>
        <strain evidence="5">CBS 955.72</strain>
    </source>
</reference>
<dbReference type="SUPFAM" id="SSF56176">
    <property type="entry name" value="FAD-binding/transporter-associated domain-like"/>
    <property type="match status" value="1"/>
</dbReference>
<protein>
    <recommendedName>
        <fullName evidence="4">FAD-binding PCMH-type domain-containing protein</fullName>
    </recommendedName>
</protein>
<dbReference type="PANTHER" id="PTHR13878">
    <property type="entry name" value="GULONOLACTONE OXIDASE"/>
    <property type="match status" value="1"/>
</dbReference>
<evidence type="ECO:0000256" key="1">
    <source>
        <dbReference type="ARBA" id="ARBA00005466"/>
    </source>
</evidence>
<dbReference type="GO" id="GO:0016491">
    <property type="term" value="F:oxidoreductase activity"/>
    <property type="evidence" value="ECO:0007669"/>
    <property type="project" value="UniProtKB-KW"/>
</dbReference>
<dbReference type="AlphaFoldDB" id="A0AAJ0MHS8"/>
<feature type="domain" description="FAD-binding PCMH-type" evidence="4">
    <location>
        <begin position="152"/>
        <end position="334"/>
    </location>
</feature>
<dbReference type="InterPro" id="IPR012951">
    <property type="entry name" value="BBE"/>
</dbReference>
<feature type="signal peptide" evidence="3">
    <location>
        <begin position="1"/>
        <end position="21"/>
    </location>
</feature>
<feature type="chain" id="PRO_5042501134" description="FAD-binding PCMH-type domain-containing protein" evidence="3">
    <location>
        <begin position="22"/>
        <end position="610"/>
    </location>
</feature>
<dbReference type="Proteomes" id="UP001275084">
    <property type="component" value="Unassembled WGS sequence"/>
</dbReference>